<dbReference type="AlphaFoldDB" id="A0A835HCF6"/>
<evidence type="ECO:0000313" key="2">
    <source>
        <dbReference type="Proteomes" id="UP000631114"/>
    </source>
</evidence>
<proteinExistence type="predicted"/>
<dbReference type="OrthoDB" id="1932741at2759"/>
<protein>
    <submittedName>
        <fullName evidence="1">Uncharacterized protein</fullName>
    </submittedName>
</protein>
<sequence length="122" mass="14095">MKSRLAKLVKRWEPDIIGDFNAYLSPTEKKGGRTPLSVAMSDFRDMMGVDKVVGKLDRAFVNNEWNLLHPGWRNVPFKFFKMWTTDPSLKDLVLKSWSEPIEGHSVFVLTQNLKRLKGDLKC</sequence>
<dbReference type="Proteomes" id="UP000631114">
    <property type="component" value="Unassembled WGS sequence"/>
</dbReference>
<organism evidence="1 2">
    <name type="scientific">Coptis chinensis</name>
    <dbReference type="NCBI Taxonomy" id="261450"/>
    <lineage>
        <taxon>Eukaryota</taxon>
        <taxon>Viridiplantae</taxon>
        <taxon>Streptophyta</taxon>
        <taxon>Embryophyta</taxon>
        <taxon>Tracheophyta</taxon>
        <taxon>Spermatophyta</taxon>
        <taxon>Magnoliopsida</taxon>
        <taxon>Ranunculales</taxon>
        <taxon>Ranunculaceae</taxon>
        <taxon>Coptidoideae</taxon>
        <taxon>Coptis</taxon>
    </lineage>
</organism>
<comment type="caution">
    <text evidence="1">The sequence shown here is derived from an EMBL/GenBank/DDBJ whole genome shotgun (WGS) entry which is preliminary data.</text>
</comment>
<evidence type="ECO:0000313" key="1">
    <source>
        <dbReference type="EMBL" id="KAF9596774.1"/>
    </source>
</evidence>
<name>A0A835HCF6_9MAGN</name>
<accession>A0A835HCF6</accession>
<dbReference type="EMBL" id="JADFTS010000007">
    <property type="protein sequence ID" value="KAF9596774.1"/>
    <property type="molecule type" value="Genomic_DNA"/>
</dbReference>
<gene>
    <name evidence="1" type="ORF">IFM89_013321</name>
</gene>
<keyword evidence="2" id="KW-1185">Reference proteome</keyword>
<reference evidence="1 2" key="1">
    <citation type="submission" date="2020-10" db="EMBL/GenBank/DDBJ databases">
        <title>The Coptis chinensis genome and diversification of protoberbering-type alkaloids.</title>
        <authorList>
            <person name="Wang B."/>
            <person name="Shu S."/>
            <person name="Song C."/>
            <person name="Liu Y."/>
        </authorList>
    </citation>
    <scope>NUCLEOTIDE SEQUENCE [LARGE SCALE GENOMIC DNA]</scope>
    <source>
        <strain evidence="1">HL-2020</strain>
        <tissue evidence="1">Leaf</tissue>
    </source>
</reference>